<evidence type="ECO:0000256" key="1">
    <source>
        <dbReference type="SAM" id="MobiDB-lite"/>
    </source>
</evidence>
<feature type="region of interest" description="Disordered" evidence="1">
    <location>
        <begin position="125"/>
        <end position="177"/>
    </location>
</feature>
<protein>
    <recommendedName>
        <fullName evidence="5">DUF4283 domain-containing protein</fullName>
    </recommendedName>
</protein>
<feature type="chain" id="PRO_5041972448" description="DUF4283 domain-containing protein" evidence="2">
    <location>
        <begin position="19"/>
        <end position="546"/>
    </location>
</feature>
<feature type="signal peptide" evidence="2">
    <location>
        <begin position="1"/>
        <end position="18"/>
    </location>
</feature>
<organism evidence="3 4">
    <name type="scientific">Sesamum alatum</name>
    <dbReference type="NCBI Taxonomy" id="300844"/>
    <lineage>
        <taxon>Eukaryota</taxon>
        <taxon>Viridiplantae</taxon>
        <taxon>Streptophyta</taxon>
        <taxon>Embryophyta</taxon>
        <taxon>Tracheophyta</taxon>
        <taxon>Spermatophyta</taxon>
        <taxon>Magnoliopsida</taxon>
        <taxon>eudicotyledons</taxon>
        <taxon>Gunneridae</taxon>
        <taxon>Pentapetalae</taxon>
        <taxon>asterids</taxon>
        <taxon>lamiids</taxon>
        <taxon>Lamiales</taxon>
        <taxon>Pedaliaceae</taxon>
        <taxon>Sesamum</taxon>
    </lineage>
</organism>
<dbReference type="Proteomes" id="UP001293254">
    <property type="component" value="Unassembled WGS sequence"/>
</dbReference>
<accession>A0AAE1Y1L9</accession>
<keyword evidence="4" id="KW-1185">Reference proteome</keyword>
<gene>
    <name evidence="3" type="ORF">Salat_2157400</name>
</gene>
<sequence>MLFISTDLFLILSKFCRSSSLCCRISAEFCTTCQFLSCFLLLPAGVLEAESCVFPAIFPAIFRQPEIGETFPYLALHSLPPFAAGLLHIPLLSQSVIQLWWLGFPLCLAAMAKLKKSKQVAPAKPTPAAAPASQIRPAPLSTAPVSGKGTTVAGQPVTTKAPATSQPSVGTVSAGQLNTAPGSMAAATKHTTQVGPSNFHQFISDMETSPPTTKHVHSVHTPTNQTGTTGLNKEVVPNAAGLSNTSFAGLFNSNRKLSSENKLTKFVFEEGPLTLQSNDLVDVHAKLEHFLVGYIAGKFPGLKAICALAQSWGASFHQHDSGWLSTLLLKNMPDCFKFKDDDISVTPVWAIFPSLPLECWHPNALGKIGSRLGTPIAMESLTMSMERVSYARILVEVDASKKLVDQVEFVLPNGVTRKQPVVYEFTPKFCSECHRFGHSKDSCKGSLPPTTAAATNATTTVQPVVPKKVQDSDWTLVKRRNRFPKYAQWQKEQQQQQPSVAGRNDQDRQGPTQQLPTPAADSKMQAQPGPSGQEHITAGQGPIEQA</sequence>
<evidence type="ECO:0000313" key="3">
    <source>
        <dbReference type="EMBL" id="KAK4422065.1"/>
    </source>
</evidence>
<dbReference type="EMBL" id="JACGWO010000008">
    <property type="protein sequence ID" value="KAK4422065.1"/>
    <property type="molecule type" value="Genomic_DNA"/>
</dbReference>
<feature type="compositionally biased region" description="Low complexity" evidence="1">
    <location>
        <begin position="488"/>
        <end position="497"/>
    </location>
</feature>
<dbReference type="PANTHER" id="PTHR31286">
    <property type="entry name" value="GLYCINE-RICH CELL WALL STRUCTURAL PROTEIN 1.8-LIKE"/>
    <property type="match status" value="1"/>
</dbReference>
<reference evidence="3" key="1">
    <citation type="submission" date="2020-06" db="EMBL/GenBank/DDBJ databases">
        <authorList>
            <person name="Li T."/>
            <person name="Hu X."/>
            <person name="Zhang T."/>
            <person name="Song X."/>
            <person name="Zhang H."/>
            <person name="Dai N."/>
            <person name="Sheng W."/>
            <person name="Hou X."/>
            <person name="Wei L."/>
        </authorList>
    </citation>
    <scope>NUCLEOTIDE SEQUENCE</scope>
    <source>
        <strain evidence="3">3651</strain>
        <tissue evidence="3">Leaf</tissue>
    </source>
</reference>
<name>A0AAE1Y1L9_9LAMI</name>
<feature type="compositionally biased region" description="Polar residues" evidence="1">
    <location>
        <begin position="220"/>
        <end position="231"/>
    </location>
</feature>
<feature type="region of interest" description="Disordered" evidence="1">
    <location>
        <begin position="487"/>
        <end position="546"/>
    </location>
</feature>
<dbReference type="AlphaFoldDB" id="A0AAE1Y1L9"/>
<feature type="region of interest" description="Disordered" evidence="1">
    <location>
        <begin position="210"/>
        <end position="231"/>
    </location>
</feature>
<comment type="caution">
    <text evidence="3">The sequence shown here is derived from an EMBL/GenBank/DDBJ whole genome shotgun (WGS) entry which is preliminary data.</text>
</comment>
<feature type="compositionally biased region" description="Polar residues" evidence="1">
    <location>
        <begin position="148"/>
        <end position="177"/>
    </location>
</feature>
<evidence type="ECO:0008006" key="5">
    <source>
        <dbReference type="Google" id="ProtNLM"/>
    </source>
</evidence>
<evidence type="ECO:0000256" key="2">
    <source>
        <dbReference type="SAM" id="SignalP"/>
    </source>
</evidence>
<dbReference type="PANTHER" id="PTHR31286:SF168">
    <property type="entry name" value="DUF4283 DOMAIN-CONTAINING PROTEIN"/>
    <property type="match status" value="1"/>
</dbReference>
<evidence type="ECO:0000313" key="4">
    <source>
        <dbReference type="Proteomes" id="UP001293254"/>
    </source>
</evidence>
<dbReference type="InterPro" id="IPR040256">
    <property type="entry name" value="At4g02000-like"/>
</dbReference>
<proteinExistence type="predicted"/>
<reference evidence="3" key="2">
    <citation type="journal article" date="2024" name="Plant">
        <title>Genomic evolution and insights into agronomic trait innovations of Sesamum species.</title>
        <authorList>
            <person name="Miao H."/>
            <person name="Wang L."/>
            <person name="Qu L."/>
            <person name="Liu H."/>
            <person name="Sun Y."/>
            <person name="Le M."/>
            <person name="Wang Q."/>
            <person name="Wei S."/>
            <person name="Zheng Y."/>
            <person name="Lin W."/>
            <person name="Duan Y."/>
            <person name="Cao H."/>
            <person name="Xiong S."/>
            <person name="Wang X."/>
            <person name="Wei L."/>
            <person name="Li C."/>
            <person name="Ma Q."/>
            <person name="Ju M."/>
            <person name="Zhao R."/>
            <person name="Li G."/>
            <person name="Mu C."/>
            <person name="Tian Q."/>
            <person name="Mei H."/>
            <person name="Zhang T."/>
            <person name="Gao T."/>
            <person name="Zhang H."/>
        </authorList>
    </citation>
    <scope>NUCLEOTIDE SEQUENCE</scope>
    <source>
        <strain evidence="3">3651</strain>
    </source>
</reference>
<keyword evidence="2" id="KW-0732">Signal</keyword>